<dbReference type="GO" id="GO:0004519">
    <property type="term" value="F:endonuclease activity"/>
    <property type="evidence" value="ECO:0007669"/>
    <property type="project" value="UniProtKB-KW"/>
</dbReference>
<dbReference type="Pfam" id="PF17917">
    <property type="entry name" value="RT_RNaseH"/>
    <property type="match status" value="1"/>
</dbReference>
<dbReference type="EMBL" id="JAZGQO010000002">
    <property type="protein sequence ID" value="KAK6191321.1"/>
    <property type="molecule type" value="Genomic_DNA"/>
</dbReference>
<dbReference type="InterPro" id="IPR050951">
    <property type="entry name" value="Retrovirus_Pol_polyprotein"/>
</dbReference>
<organism evidence="8 9">
    <name type="scientific">Patella caerulea</name>
    <name type="common">Rayed Mediterranean limpet</name>
    <dbReference type="NCBI Taxonomy" id="87958"/>
    <lineage>
        <taxon>Eukaryota</taxon>
        <taxon>Metazoa</taxon>
        <taxon>Spiralia</taxon>
        <taxon>Lophotrochozoa</taxon>
        <taxon>Mollusca</taxon>
        <taxon>Gastropoda</taxon>
        <taxon>Patellogastropoda</taxon>
        <taxon>Patelloidea</taxon>
        <taxon>Patellidae</taxon>
        <taxon>Patella</taxon>
    </lineage>
</organism>
<comment type="caution">
    <text evidence="8">The sequence shown here is derived from an EMBL/GenBank/DDBJ whole genome shotgun (WGS) entry which is preliminary data.</text>
</comment>
<keyword evidence="6" id="KW-0695">RNA-directed DNA polymerase</keyword>
<dbReference type="PANTHER" id="PTHR37984">
    <property type="entry name" value="PROTEIN CBG26694"/>
    <property type="match status" value="1"/>
</dbReference>
<evidence type="ECO:0000256" key="5">
    <source>
        <dbReference type="ARBA" id="ARBA00022801"/>
    </source>
</evidence>
<dbReference type="GO" id="GO:0003964">
    <property type="term" value="F:RNA-directed DNA polymerase activity"/>
    <property type="evidence" value="ECO:0007669"/>
    <property type="project" value="UniProtKB-KW"/>
</dbReference>
<evidence type="ECO:0000256" key="6">
    <source>
        <dbReference type="ARBA" id="ARBA00022918"/>
    </source>
</evidence>
<keyword evidence="3" id="KW-0540">Nuclease</keyword>
<evidence type="ECO:0000256" key="1">
    <source>
        <dbReference type="ARBA" id="ARBA00022679"/>
    </source>
</evidence>
<dbReference type="SUPFAM" id="SSF56672">
    <property type="entry name" value="DNA/RNA polymerases"/>
    <property type="match status" value="1"/>
</dbReference>
<keyword evidence="4" id="KW-0255">Endonuclease</keyword>
<dbReference type="CDD" id="cd09274">
    <property type="entry name" value="RNase_HI_RT_Ty3"/>
    <property type="match status" value="1"/>
</dbReference>
<accession>A0AAN8K8X4</accession>
<dbReference type="Proteomes" id="UP001347796">
    <property type="component" value="Unassembled WGS sequence"/>
</dbReference>
<dbReference type="GO" id="GO:0016787">
    <property type="term" value="F:hydrolase activity"/>
    <property type="evidence" value="ECO:0007669"/>
    <property type="project" value="UniProtKB-KW"/>
</dbReference>
<evidence type="ECO:0000259" key="7">
    <source>
        <dbReference type="Pfam" id="PF17917"/>
    </source>
</evidence>
<gene>
    <name evidence="8" type="ORF">SNE40_003043</name>
</gene>
<feature type="domain" description="Reverse transcriptase RNase H-like" evidence="7">
    <location>
        <begin position="2"/>
        <end position="103"/>
    </location>
</feature>
<dbReference type="AlphaFoldDB" id="A0AAN8K8X4"/>
<evidence type="ECO:0000256" key="2">
    <source>
        <dbReference type="ARBA" id="ARBA00022695"/>
    </source>
</evidence>
<reference evidence="8 9" key="1">
    <citation type="submission" date="2024-01" db="EMBL/GenBank/DDBJ databases">
        <title>The genome of the rayed Mediterranean limpet Patella caerulea (Linnaeus, 1758).</title>
        <authorList>
            <person name="Anh-Thu Weber A."/>
            <person name="Halstead-Nussloch G."/>
        </authorList>
    </citation>
    <scope>NUCLEOTIDE SEQUENCE [LARGE SCALE GENOMIC DNA]</scope>
    <source>
        <strain evidence="8">AATW-2023a</strain>
        <tissue evidence="8">Whole specimen</tissue>
    </source>
</reference>
<keyword evidence="1" id="KW-0808">Transferase</keyword>
<name>A0AAN8K8X4_PATCE</name>
<dbReference type="InterPro" id="IPR043502">
    <property type="entry name" value="DNA/RNA_pol_sf"/>
</dbReference>
<protein>
    <recommendedName>
        <fullName evidence="7">Reverse transcriptase RNase H-like domain-containing protein</fullName>
    </recommendedName>
</protein>
<evidence type="ECO:0000256" key="4">
    <source>
        <dbReference type="ARBA" id="ARBA00022759"/>
    </source>
</evidence>
<dbReference type="InterPro" id="IPR041373">
    <property type="entry name" value="RT_RNaseH"/>
</dbReference>
<evidence type="ECO:0000313" key="8">
    <source>
        <dbReference type="EMBL" id="KAK6191321.1"/>
    </source>
</evidence>
<sequence>MTKQFILTTDASGDAIGYILGQKDDMGKERVIYYGGRSLSKFEAKWSISELECLAVIAGIRAFNVYLSNTKFTVITDHKALTALKDIKSTGRLARWSLEIQGYNYDIVHRPGKKNCNADALSRRVYPENTTTDDECQIPSIQAVTKQNEELTERQGSRFYVKTCKCGMQSLSSSS</sequence>
<dbReference type="PANTHER" id="PTHR37984:SF5">
    <property type="entry name" value="PROTEIN NYNRIN-LIKE"/>
    <property type="match status" value="1"/>
</dbReference>
<keyword evidence="9" id="KW-1185">Reference proteome</keyword>
<proteinExistence type="predicted"/>
<evidence type="ECO:0000313" key="9">
    <source>
        <dbReference type="Proteomes" id="UP001347796"/>
    </source>
</evidence>
<keyword evidence="2" id="KW-0548">Nucleotidyltransferase</keyword>
<keyword evidence="5" id="KW-0378">Hydrolase</keyword>
<evidence type="ECO:0000256" key="3">
    <source>
        <dbReference type="ARBA" id="ARBA00022722"/>
    </source>
</evidence>